<dbReference type="Proteomes" id="UP000029121">
    <property type="component" value="Unassembled WGS sequence"/>
</dbReference>
<dbReference type="CDD" id="cd13970">
    <property type="entry name" value="ABC1_ADCK3"/>
    <property type="match status" value="1"/>
</dbReference>
<comment type="similarity">
    <text evidence="1">Belongs to the protein kinase superfamily. ADCK protein kinase family.</text>
</comment>
<evidence type="ECO:0000313" key="7">
    <source>
        <dbReference type="Proteomes" id="UP000029121"/>
    </source>
</evidence>
<dbReference type="GO" id="GO:0005524">
    <property type="term" value="F:ATP binding"/>
    <property type="evidence" value="ECO:0007669"/>
    <property type="project" value="UniProtKB-KW"/>
</dbReference>
<keyword evidence="7" id="KW-1185">Reference proteome</keyword>
<dbReference type="InterPro" id="IPR034646">
    <property type="entry name" value="ADCK3_dom"/>
</dbReference>
<dbReference type="STRING" id="81985.R0H9A2"/>
<reference evidence="7" key="1">
    <citation type="journal article" date="2013" name="Nat. Genet.">
        <title>The Capsella rubella genome and the genomic consequences of rapid mating system evolution.</title>
        <authorList>
            <person name="Slotte T."/>
            <person name="Hazzouri K.M."/>
            <person name="Agren J.A."/>
            <person name="Koenig D."/>
            <person name="Maumus F."/>
            <person name="Guo Y.L."/>
            <person name="Steige K."/>
            <person name="Platts A.E."/>
            <person name="Escobar J.S."/>
            <person name="Newman L.K."/>
            <person name="Wang W."/>
            <person name="Mandakova T."/>
            <person name="Vello E."/>
            <person name="Smith L.M."/>
            <person name="Henz S.R."/>
            <person name="Steffen J."/>
            <person name="Takuno S."/>
            <person name="Brandvain Y."/>
            <person name="Coop G."/>
            <person name="Andolfatto P."/>
            <person name="Hu T.T."/>
            <person name="Blanchette M."/>
            <person name="Clark R.M."/>
            <person name="Quesneville H."/>
            <person name="Nordborg M."/>
            <person name="Gaut B.S."/>
            <person name="Lysak M.A."/>
            <person name="Jenkins J."/>
            <person name="Grimwood J."/>
            <person name="Chapman J."/>
            <person name="Prochnik S."/>
            <person name="Shu S."/>
            <person name="Rokhsar D."/>
            <person name="Schmutz J."/>
            <person name="Weigel D."/>
            <person name="Wright S.I."/>
        </authorList>
    </citation>
    <scope>NUCLEOTIDE SEQUENCE [LARGE SCALE GENOMIC DNA]</scope>
    <source>
        <strain evidence="7">cv. Monte Gargano</strain>
    </source>
</reference>
<dbReference type="AlphaFoldDB" id="R0H9A2"/>
<dbReference type="GO" id="GO:0016740">
    <property type="term" value="F:transferase activity"/>
    <property type="evidence" value="ECO:0007669"/>
    <property type="project" value="UniProtKB-KW"/>
</dbReference>
<dbReference type="eggNOG" id="KOG1234">
    <property type="taxonomic scope" value="Eukaryota"/>
</dbReference>
<evidence type="ECO:0000259" key="5">
    <source>
        <dbReference type="Pfam" id="PF03109"/>
    </source>
</evidence>
<dbReference type="InterPro" id="IPR004147">
    <property type="entry name" value="ABC1_dom"/>
</dbReference>
<proteinExistence type="inferred from homology"/>
<name>R0H9A2_9BRAS</name>
<dbReference type="PANTHER" id="PTHR43851:SF3">
    <property type="entry name" value="COENZYME Q8"/>
    <property type="match status" value="1"/>
</dbReference>
<evidence type="ECO:0000256" key="3">
    <source>
        <dbReference type="ARBA" id="ARBA00022741"/>
    </source>
</evidence>
<dbReference type="OrthoDB" id="201153at2759"/>
<keyword evidence="4" id="KW-0067">ATP-binding</keyword>
<dbReference type="SUPFAM" id="SSF56112">
    <property type="entry name" value="Protein kinase-like (PK-like)"/>
    <property type="match status" value="1"/>
</dbReference>
<sequence>MSSWTKSFGRLVNGLSLVAKEICNQSPELQRARNGDLEGLITSSGKKALVAATDLVGLTSGKLRELSIRRSKEPSVVYFDEEDNNDGVVVTSEIRSDSTEPSVKIVDSRDLRSEFSDEVKISNTESEIKISGDENGEVIGVRAAESVPVASSPSEVVKAPVKRRMLRERKVPSTPIARAYGFFNLGAALAWGAVKESTYRMVNGTPPTQDNQPALSSIMSKENAERLALGLCEMRGAALKVGQMLSIQDESLVPAPILNALEYVRQGADVMPRSQLNPVLDAELGPNWQSKLTSFDYEPIAAASIGQVHRAVTKDGLEVAMKIQYPGVANSIESDIENVRRLLNYTNLIPKGLFLDRAIKVAKEELAQECDYEIEAVSQKRFRDLLSDTPGFYVPLVVDEISSKKILTTELISGIPIDKVALLDQKTRDYVGRKMLELTLKELFVFRFMQTDPNWGNFLYNETTNTINLIDFGAARDYPKKFVDDYLRMVMACAEKDSAGVIEMSRRLGFLTGDESDVMLDAHVQAGFIVGLPFAEPGGYAFRTNNIASSISNLGATMLKHRLTPPPDEAYSLHRKLSGAFLACIKLGATVPCRDLLFQVYNKYQFDDEPQDPVVATRSVSS</sequence>
<dbReference type="GO" id="GO:0006744">
    <property type="term" value="P:ubiquinone biosynthetic process"/>
    <property type="evidence" value="ECO:0007669"/>
    <property type="project" value="TreeGrafter"/>
</dbReference>
<accession>R0H9A2</accession>
<keyword evidence="3" id="KW-0547">Nucleotide-binding</keyword>
<dbReference type="InterPro" id="IPR011009">
    <property type="entry name" value="Kinase-like_dom_sf"/>
</dbReference>
<keyword evidence="2" id="KW-0808">Transferase</keyword>
<organism evidence="6 7">
    <name type="scientific">Capsella rubella</name>
    <dbReference type="NCBI Taxonomy" id="81985"/>
    <lineage>
        <taxon>Eukaryota</taxon>
        <taxon>Viridiplantae</taxon>
        <taxon>Streptophyta</taxon>
        <taxon>Embryophyta</taxon>
        <taxon>Tracheophyta</taxon>
        <taxon>Spermatophyta</taxon>
        <taxon>Magnoliopsida</taxon>
        <taxon>eudicotyledons</taxon>
        <taxon>Gunneridae</taxon>
        <taxon>Pentapetalae</taxon>
        <taxon>rosids</taxon>
        <taxon>malvids</taxon>
        <taxon>Brassicales</taxon>
        <taxon>Brassicaceae</taxon>
        <taxon>Camelineae</taxon>
        <taxon>Capsella</taxon>
    </lineage>
</organism>
<evidence type="ECO:0000256" key="2">
    <source>
        <dbReference type="ARBA" id="ARBA00022679"/>
    </source>
</evidence>
<dbReference type="Pfam" id="PF03109">
    <property type="entry name" value="ABC1"/>
    <property type="match status" value="1"/>
</dbReference>
<feature type="domain" description="ABC1 atypical kinase-like" evidence="5">
    <location>
        <begin position="264"/>
        <end position="505"/>
    </location>
</feature>
<gene>
    <name evidence="6" type="ORF">CARUB_v10000471mg</name>
</gene>
<dbReference type="InterPro" id="IPR051409">
    <property type="entry name" value="Atypical_kinase_ADCK"/>
</dbReference>
<protein>
    <recommendedName>
        <fullName evidence="5">ABC1 atypical kinase-like domain-containing protein</fullName>
    </recommendedName>
</protein>
<dbReference type="KEGG" id="crb:17881469"/>
<evidence type="ECO:0000256" key="1">
    <source>
        <dbReference type="ARBA" id="ARBA00009670"/>
    </source>
</evidence>
<evidence type="ECO:0000313" key="6">
    <source>
        <dbReference type="EMBL" id="EOA20173.1"/>
    </source>
</evidence>
<evidence type="ECO:0000256" key="4">
    <source>
        <dbReference type="ARBA" id="ARBA00022840"/>
    </source>
</evidence>
<dbReference type="PANTHER" id="PTHR43851">
    <property type="match status" value="1"/>
</dbReference>
<dbReference type="EMBL" id="KB870810">
    <property type="protein sequence ID" value="EOA20173.1"/>
    <property type="molecule type" value="Genomic_DNA"/>
</dbReference>